<keyword evidence="1" id="KW-1133">Transmembrane helix</keyword>
<reference evidence="2 3" key="1">
    <citation type="submission" date="2016-10" db="EMBL/GenBank/DDBJ databases">
        <authorList>
            <person name="de Groot N.N."/>
        </authorList>
    </citation>
    <scope>NUCLEOTIDE SEQUENCE [LARGE SCALE GENOMIC DNA]</scope>
    <source>
        <strain evidence="2 3">CGMCC 4.2023</strain>
    </source>
</reference>
<evidence type="ECO:0000313" key="3">
    <source>
        <dbReference type="Proteomes" id="UP000236754"/>
    </source>
</evidence>
<dbReference type="OrthoDB" id="4308765at2"/>
<gene>
    <name evidence="2" type="ORF">SAMN05216223_106377</name>
</gene>
<keyword evidence="3" id="KW-1185">Reference proteome</keyword>
<feature type="transmembrane region" description="Helical" evidence="1">
    <location>
        <begin position="64"/>
        <end position="83"/>
    </location>
</feature>
<organism evidence="2 3">
    <name type="scientific">Actinacidiphila yanglinensis</name>
    <dbReference type="NCBI Taxonomy" id="310779"/>
    <lineage>
        <taxon>Bacteria</taxon>
        <taxon>Bacillati</taxon>
        <taxon>Actinomycetota</taxon>
        <taxon>Actinomycetes</taxon>
        <taxon>Kitasatosporales</taxon>
        <taxon>Streptomycetaceae</taxon>
        <taxon>Actinacidiphila</taxon>
    </lineage>
</organism>
<proteinExistence type="predicted"/>
<dbReference type="AlphaFoldDB" id="A0A1H6BAU8"/>
<keyword evidence="1" id="KW-0812">Transmembrane</keyword>
<dbReference type="Proteomes" id="UP000236754">
    <property type="component" value="Unassembled WGS sequence"/>
</dbReference>
<evidence type="ECO:0000256" key="1">
    <source>
        <dbReference type="SAM" id="Phobius"/>
    </source>
</evidence>
<dbReference type="RefSeq" id="WP_103886628.1">
    <property type="nucleotide sequence ID" value="NZ_FNVU01000006.1"/>
</dbReference>
<keyword evidence="1" id="KW-0472">Membrane</keyword>
<name>A0A1H6BAU8_9ACTN</name>
<accession>A0A1H6BAU8</accession>
<protein>
    <submittedName>
        <fullName evidence="2">Uncharacterized protein</fullName>
    </submittedName>
</protein>
<feature type="transmembrane region" description="Helical" evidence="1">
    <location>
        <begin position="35"/>
        <end position="52"/>
    </location>
</feature>
<evidence type="ECO:0000313" key="2">
    <source>
        <dbReference type="EMBL" id="SEG57963.1"/>
    </source>
</evidence>
<dbReference type="EMBL" id="FNVU01000006">
    <property type="protein sequence ID" value="SEG57963.1"/>
    <property type="molecule type" value="Genomic_DNA"/>
</dbReference>
<sequence length="110" mass="11789">MSYPPALALTVAVEVPVYAVTVISASPARFRRTAVAAVMVNLVTHPLLWWFLSRVPSHDYWPAFAVAESVVCLVEGALMAWWLRLRGPVPYAASVAANAASVIAGMLLPA</sequence>